<evidence type="ECO:0000313" key="3">
    <source>
        <dbReference type="EMBL" id="ATU82489.1"/>
    </source>
</evidence>
<sequence>MASKISLVLLVALCTLFVVQQAVSFPSEGGSEETEGSQEAEVSHESGEPEKSAPGPAKPPRWGRNYVMENDSKYSKHHPISLSSLSSMLKEYKTKTLSDSDISKIKNHVSSLLAKCSWKPPRPLPPRPPKLGSAKN</sequence>
<proteinExistence type="evidence at transcript level"/>
<feature type="chain" id="PRO_5014675034" evidence="2">
    <location>
        <begin position="25"/>
        <end position="136"/>
    </location>
</feature>
<dbReference type="AlphaFoldDB" id="A0A2K8JLC9"/>
<reference evidence="3" key="1">
    <citation type="journal article" date="2018" name="Cell. Mol. Life Sci.">
        <title>Giant fish-killing water bug reveals ancient and dynamic venom evolution in Heteroptera.</title>
        <authorList>
            <person name="Walker A.A."/>
            <person name="Hernandez-Vargas M.J."/>
            <person name="Corzo G."/>
            <person name="Fry B.G."/>
            <person name="King G.F."/>
        </authorList>
    </citation>
    <scope>NUCLEOTIDE SEQUENCE</scope>
</reference>
<keyword evidence="2" id="KW-0732">Signal</keyword>
<protein>
    <submittedName>
        <fullName evidence="3">Venom protein family 29 protein 1</fullName>
    </submittedName>
</protein>
<feature type="compositionally biased region" description="Pro residues" evidence="1">
    <location>
        <begin position="120"/>
        <end position="129"/>
    </location>
</feature>
<evidence type="ECO:0000256" key="2">
    <source>
        <dbReference type="SAM" id="SignalP"/>
    </source>
</evidence>
<dbReference type="EMBL" id="MF683348">
    <property type="protein sequence ID" value="ATU82489.1"/>
    <property type="molecule type" value="mRNA"/>
</dbReference>
<organism evidence="3">
    <name type="scientific">Lethocerus distinctifemur</name>
    <dbReference type="NCBI Taxonomy" id="280095"/>
    <lineage>
        <taxon>Eukaryota</taxon>
        <taxon>Metazoa</taxon>
        <taxon>Ecdysozoa</taxon>
        <taxon>Arthropoda</taxon>
        <taxon>Hexapoda</taxon>
        <taxon>Insecta</taxon>
        <taxon>Pterygota</taxon>
        <taxon>Neoptera</taxon>
        <taxon>Paraneoptera</taxon>
        <taxon>Hemiptera</taxon>
        <taxon>Heteroptera</taxon>
        <taxon>Panheteroptera</taxon>
        <taxon>Nepomorpha</taxon>
        <taxon>Belostomatidae</taxon>
        <taxon>Lethocerinae</taxon>
        <taxon>Lethocerus</taxon>
    </lineage>
</organism>
<feature type="signal peptide" evidence="2">
    <location>
        <begin position="1"/>
        <end position="24"/>
    </location>
</feature>
<feature type="compositionally biased region" description="Basic and acidic residues" evidence="1">
    <location>
        <begin position="41"/>
        <end position="51"/>
    </location>
</feature>
<accession>A0A2K8JLC9</accession>
<feature type="region of interest" description="Disordered" evidence="1">
    <location>
        <begin position="117"/>
        <end position="136"/>
    </location>
</feature>
<evidence type="ECO:0000256" key="1">
    <source>
        <dbReference type="SAM" id="MobiDB-lite"/>
    </source>
</evidence>
<feature type="region of interest" description="Disordered" evidence="1">
    <location>
        <begin position="26"/>
        <end position="79"/>
    </location>
</feature>
<name>A0A2K8JLC9_9HEMI</name>